<dbReference type="GO" id="GO:0000710">
    <property type="term" value="P:meiotic mismatch repair"/>
    <property type="evidence" value="ECO:0007669"/>
    <property type="project" value="UniProtKB-ARBA"/>
</dbReference>
<dbReference type="SUPFAM" id="SSF54211">
    <property type="entry name" value="Ribosomal protein S5 domain 2-like"/>
    <property type="match status" value="1"/>
</dbReference>
<dbReference type="InterPro" id="IPR042121">
    <property type="entry name" value="MutL_C_regsub"/>
</dbReference>
<comment type="similarity">
    <text evidence="1">Belongs to the DNA mismatch repair MutL/HexB family.</text>
</comment>
<proteinExistence type="inferred from homology"/>
<dbReference type="SUPFAM" id="SSF118116">
    <property type="entry name" value="DNA mismatch repair protein MutL"/>
    <property type="match status" value="1"/>
</dbReference>
<dbReference type="FunFam" id="3.30.1370.100:FF:000001">
    <property type="entry name" value="Mismatch repair endonuclease pms1, putative"/>
    <property type="match status" value="1"/>
</dbReference>
<dbReference type="GO" id="GO:0016887">
    <property type="term" value="F:ATP hydrolysis activity"/>
    <property type="evidence" value="ECO:0007669"/>
    <property type="project" value="InterPro"/>
</dbReference>
<organism evidence="7 8">
    <name type="scientific">Pholiota conissans</name>
    <dbReference type="NCBI Taxonomy" id="109636"/>
    <lineage>
        <taxon>Eukaryota</taxon>
        <taxon>Fungi</taxon>
        <taxon>Dikarya</taxon>
        <taxon>Basidiomycota</taxon>
        <taxon>Agaricomycotina</taxon>
        <taxon>Agaricomycetes</taxon>
        <taxon>Agaricomycetidae</taxon>
        <taxon>Agaricales</taxon>
        <taxon>Agaricineae</taxon>
        <taxon>Strophariaceae</taxon>
        <taxon>Pholiota</taxon>
    </lineage>
</organism>
<dbReference type="SUPFAM" id="SSF55874">
    <property type="entry name" value="ATPase domain of HSP90 chaperone/DNA topoisomerase II/histidine kinase"/>
    <property type="match status" value="1"/>
</dbReference>
<name>A0A9P5ZDC2_9AGAR</name>
<feature type="compositionally biased region" description="Acidic residues" evidence="4">
    <location>
        <begin position="456"/>
        <end position="467"/>
    </location>
</feature>
<evidence type="ECO:0000256" key="1">
    <source>
        <dbReference type="ARBA" id="ARBA00006082"/>
    </source>
</evidence>
<evidence type="ECO:0000259" key="6">
    <source>
        <dbReference type="SMART" id="SM01340"/>
    </source>
</evidence>
<dbReference type="Proteomes" id="UP000807469">
    <property type="component" value="Unassembled WGS sequence"/>
</dbReference>
<dbReference type="InterPro" id="IPR036890">
    <property type="entry name" value="HATPase_C_sf"/>
</dbReference>
<dbReference type="NCBIfam" id="TIGR00585">
    <property type="entry name" value="mutl"/>
    <property type="match status" value="1"/>
</dbReference>
<dbReference type="AlphaFoldDB" id="A0A9P5ZDC2"/>
<dbReference type="GO" id="GO:0005524">
    <property type="term" value="F:ATP binding"/>
    <property type="evidence" value="ECO:0007669"/>
    <property type="project" value="InterPro"/>
</dbReference>
<accession>A0A9P5ZDC2</accession>
<protein>
    <recommendedName>
        <fullName evidence="3">DNA mismatch repair protein PMS1</fullName>
    </recommendedName>
</protein>
<feature type="region of interest" description="Disordered" evidence="4">
    <location>
        <begin position="381"/>
        <end position="553"/>
    </location>
</feature>
<evidence type="ECO:0000259" key="5">
    <source>
        <dbReference type="SMART" id="SM00853"/>
    </source>
</evidence>
<dbReference type="InterPro" id="IPR042120">
    <property type="entry name" value="MutL_C_dimsub"/>
</dbReference>
<dbReference type="InterPro" id="IPR037198">
    <property type="entry name" value="MutL_C_sf"/>
</dbReference>
<dbReference type="GO" id="GO:0032389">
    <property type="term" value="C:MutLalpha complex"/>
    <property type="evidence" value="ECO:0007669"/>
    <property type="project" value="TreeGrafter"/>
</dbReference>
<evidence type="ECO:0000256" key="3">
    <source>
        <dbReference type="ARBA" id="ARBA00070941"/>
    </source>
</evidence>
<feature type="compositionally biased region" description="Polar residues" evidence="4">
    <location>
        <begin position="696"/>
        <end position="705"/>
    </location>
</feature>
<feature type="compositionally biased region" description="Polar residues" evidence="4">
    <location>
        <begin position="589"/>
        <end position="599"/>
    </location>
</feature>
<dbReference type="Gene3D" id="3.30.1540.20">
    <property type="entry name" value="MutL, C-terminal domain, dimerisation subdomain"/>
    <property type="match status" value="1"/>
</dbReference>
<dbReference type="Pfam" id="PF01119">
    <property type="entry name" value="DNA_mis_repair"/>
    <property type="match status" value="1"/>
</dbReference>
<dbReference type="GO" id="GO:0140664">
    <property type="term" value="F:ATP-dependent DNA damage sensor activity"/>
    <property type="evidence" value="ECO:0007669"/>
    <property type="project" value="InterPro"/>
</dbReference>
<dbReference type="Gene3D" id="3.30.230.10">
    <property type="match status" value="1"/>
</dbReference>
<dbReference type="Gene3D" id="3.30.1370.100">
    <property type="entry name" value="MutL, C-terminal domain, regulatory subdomain"/>
    <property type="match status" value="1"/>
</dbReference>
<dbReference type="SMART" id="SM01340">
    <property type="entry name" value="DNA_mis_repair"/>
    <property type="match status" value="1"/>
</dbReference>
<dbReference type="EMBL" id="MU155142">
    <property type="protein sequence ID" value="KAF9484575.1"/>
    <property type="molecule type" value="Genomic_DNA"/>
</dbReference>
<dbReference type="InterPro" id="IPR038973">
    <property type="entry name" value="MutL/Mlh/Pms-like"/>
</dbReference>
<dbReference type="CDD" id="cd03484">
    <property type="entry name" value="MutL_Trans_hPMS_2_like"/>
    <property type="match status" value="1"/>
</dbReference>
<sequence length="1004" mass="110304">MSIKAIDKASIHHITSGQVVVDLQTSVKELIENSLDGGATNIEVRFKNNGLSSIEVIDNGCGISEEDHESIGLKHHTSKLETFSDLTTVQTFGFRGEAISSLCALCEQVTICTATATTAPMGASLVLDNSGRLKRKTAVARNQGTTITLMNIFSSLAVRRKELQRNIKREYGKTLSLLNAYALGPCATTPGIRLTVSNQPDKGPKSVQIQTLGSSSCRDSITALWGPKAFENIVDMDLSFDVEREKITIKRLQGQQLGDFPVQVKGLVSKFAVGCGRTGTDRQFFYVNGRPCNMNKVQKTFNEVYRSFNATQSPFIVANIILPTETYDVNVSPDKRTILLHSEGNLISALKLALETHFAPTRATYDLESQTQNHPKTLTQTLLSKAVKPSGKVKSPASTRDDVQDLDCSPMIDEEGPSSVDGSPRVLPVKSQARPVASPSEQEGVHSADMPIPIEVDMEGDGEDEDDNSRAPNIVLDTSQTSWGRRLSQAQPGPSPSKPIAVEEDNSTDDISTTAHPRKKRKSDSGLALIETPSSGDSNGPPSPAEGLRALRSYTAEPRVHAVSQVKVSTVSQKASQKLRDQLVGFARSGSQIASSSKSLKAAVIEIDEEEEDELEEEEYENGPEVLQQDDEEQNEDEEMSDEIQDMAPKEIDEEVPARPSTTPGAALSNDGAQESAEDDHDSQGPNTLLDDMHTESSLSTTPRTTRIEVVKGDQSVGDMSLRFDSDRIKAVWSQKLNKRSIRMRDGDGDQLTVSIPLDANVSNTDNEEGAVNALARIIEKKDFETMAVVGQFNQGFIVVRRQNTQQKHGEESEAQFSNLDDLFIVDQHAADEKYNFETLQATTKIESQKLFRPRPLELTASDELVAIENIDVLQQNGFEVEIDQEATIGQSSRLKLTAQPVSKGTVFDMKDLEEVIHLLRDRPGGQMVRCSKARAMFAMRACRKSVMIGMSLKLHQMTTVIRHMGTMDQPWNCPHGRPTMRHLLDIRSRGAQPKADIDWSSFE</sequence>
<dbReference type="InterPro" id="IPR014721">
    <property type="entry name" value="Ribsml_uS5_D2-typ_fold_subgr"/>
</dbReference>
<dbReference type="SMART" id="SM00853">
    <property type="entry name" value="MutL_C"/>
    <property type="match status" value="1"/>
</dbReference>
<keyword evidence="8" id="KW-1185">Reference proteome</keyword>
<comment type="caution">
    <text evidence="7">The sequence shown here is derived from an EMBL/GenBank/DDBJ whole genome shotgun (WGS) entry which is preliminary data.</text>
</comment>
<dbReference type="Pfam" id="PF08676">
    <property type="entry name" value="MutL_C"/>
    <property type="match status" value="1"/>
</dbReference>
<dbReference type="OrthoDB" id="10263226at2759"/>
<dbReference type="PANTHER" id="PTHR10073">
    <property type="entry name" value="DNA MISMATCH REPAIR PROTEIN MLH, PMS, MUTL"/>
    <property type="match status" value="1"/>
</dbReference>
<feature type="compositionally biased region" description="Polar residues" evidence="4">
    <location>
        <begin position="476"/>
        <end position="492"/>
    </location>
</feature>
<feature type="region of interest" description="Disordered" evidence="4">
    <location>
        <begin position="587"/>
        <end position="706"/>
    </location>
</feature>
<feature type="domain" description="DNA mismatch repair protein S5" evidence="6">
    <location>
        <begin position="221"/>
        <end position="359"/>
    </location>
</feature>
<dbReference type="InterPro" id="IPR002099">
    <property type="entry name" value="MutL/Mlh/PMS"/>
</dbReference>
<evidence type="ECO:0000313" key="8">
    <source>
        <dbReference type="Proteomes" id="UP000807469"/>
    </source>
</evidence>
<feature type="domain" description="MutL C-terminal dimerisation" evidence="5">
    <location>
        <begin position="789"/>
        <end position="953"/>
    </location>
</feature>
<evidence type="ECO:0000313" key="7">
    <source>
        <dbReference type="EMBL" id="KAF9484575.1"/>
    </source>
</evidence>
<dbReference type="Pfam" id="PF13589">
    <property type="entry name" value="HATPase_c_3"/>
    <property type="match status" value="1"/>
</dbReference>
<dbReference type="InterPro" id="IPR020568">
    <property type="entry name" value="Ribosomal_Su5_D2-typ_SF"/>
</dbReference>
<dbReference type="GO" id="GO:0030983">
    <property type="term" value="F:mismatched DNA binding"/>
    <property type="evidence" value="ECO:0007669"/>
    <property type="project" value="InterPro"/>
</dbReference>
<dbReference type="InterPro" id="IPR013507">
    <property type="entry name" value="DNA_mismatch_S5_2-like"/>
</dbReference>
<dbReference type="Gene3D" id="3.30.565.10">
    <property type="entry name" value="Histidine kinase-like ATPase, C-terminal domain"/>
    <property type="match status" value="1"/>
</dbReference>
<gene>
    <name evidence="7" type="ORF">BDN70DRAFT_872355</name>
</gene>
<dbReference type="CDD" id="cd16926">
    <property type="entry name" value="HATPase_MutL-MLH-PMS-like"/>
    <property type="match status" value="1"/>
</dbReference>
<evidence type="ECO:0000256" key="2">
    <source>
        <dbReference type="ARBA" id="ARBA00022763"/>
    </source>
</evidence>
<reference evidence="7" key="1">
    <citation type="submission" date="2020-11" db="EMBL/GenBank/DDBJ databases">
        <authorList>
            <consortium name="DOE Joint Genome Institute"/>
            <person name="Ahrendt S."/>
            <person name="Riley R."/>
            <person name="Andreopoulos W."/>
            <person name="Labutti K."/>
            <person name="Pangilinan J."/>
            <person name="Ruiz-Duenas F.J."/>
            <person name="Barrasa J.M."/>
            <person name="Sanchez-Garcia M."/>
            <person name="Camarero S."/>
            <person name="Miyauchi S."/>
            <person name="Serrano A."/>
            <person name="Linde D."/>
            <person name="Babiker R."/>
            <person name="Drula E."/>
            <person name="Ayuso-Fernandez I."/>
            <person name="Pacheco R."/>
            <person name="Padilla G."/>
            <person name="Ferreira P."/>
            <person name="Barriuso J."/>
            <person name="Kellner H."/>
            <person name="Castanera R."/>
            <person name="Alfaro M."/>
            <person name="Ramirez L."/>
            <person name="Pisabarro A.G."/>
            <person name="Kuo A."/>
            <person name="Tritt A."/>
            <person name="Lipzen A."/>
            <person name="He G."/>
            <person name="Yan M."/>
            <person name="Ng V."/>
            <person name="Cullen D."/>
            <person name="Martin F."/>
            <person name="Rosso M.-N."/>
            <person name="Henrissat B."/>
            <person name="Hibbett D."/>
            <person name="Martinez A.T."/>
            <person name="Grigoriev I.V."/>
        </authorList>
    </citation>
    <scope>NUCLEOTIDE SEQUENCE</scope>
    <source>
        <strain evidence="7">CIRM-BRFM 674</strain>
    </source>
</reference>
<dbReference type="InterPro" id="IPR014790">
    <property type="entry name" value="MutL_C"/>
</dbReference>
<evidence type="ECO:0000256" key="4">
    <source>
        <dbReference type="SAM" id="MobiDB-lite"/>
    </source>
</evidence>
<dbReference type="FunFam" id="3.30.565.10:FF:000014">
    <property type="entry name" value="Mismatch repair endonuclease pms1, putative"/>
    <property type="match status" value="1"/>
</dbReference>
<feature type="compositionally biased region" description="Acidic residues" evidence="4">
    <location>
        <begin position="606"/>
        <end position="645"/>
    </location>
</feature>
<dbReference type="PANTHER" id="PTHR10073:SF52">
    <property type="entry name" value="MISMATCH REPAIR ENDONUCLEASE PMS2"/>
    <property type="match status" value="1"/>
</dbReference>
<keyword evidence="2" id="KW-0227">DNA damage</keyword>